<dbReference type="InterPro" id="IPR003795">
    <property type="entry name" value="DUF192"/>
</dbReference>
<evidence type="ECO:0000313" key="2">
    <source>
        <dbReference type="Proteomes" id="UP000289257"/>
    </source>
</evidence>
<dbReference type="EMBL" id="SCKX01000001">
    <property type="protein sequence ID" value="RWZ78238.1"/>
    <property type="molecule type" value="Genomic_DNA"/>
</dbReference>
<proteinExistence type="predicted"/>
<reference evidence="1" key="1">
    <citation type="submission" date="2019-01" db="EMBL/GenBank/DDBJ databases">
        <title>Genomic signatures and co-occurrence patterns of the ultra-small Saccharimodia (Patescibacteria phylum) suggest a symbiotic lifestyle.</title>
        <authorList>
            <person name="Lemos L."/>
            <person name="Medeiros J."/>
            <person name="Andreote F."/>
            <person name="Fernandes G."/>
            <person name="Varani A."/>
            <person name="Oliveira G."/>
            <person name="Pylro V."/>
        </authorList>
    </citation>
    <scope>NUCLEOTIDE SEQUENCE [LARGE SCALE GENOMIC DNA]</scope>
    <source>
        <strain evidence="1">AMD02</strain>
    </source>
</reference>
<dbReference type="AlphaFoldDB" id="A0A4Q0AI14"/>
<dbReference type="PANTHER" id="PTHR37953:SF1">
    <property type="entry name" value="UPF0127 PROTEIN MJ1496"/>
    <property type="match status" value="1"/>
</dbReference>
<dbReference type="Pfam" id="PF02643">
    <property type="entry name" value="DUF192"/>
    <property type="match status" value="1"/>
</dbReference>
<sequence length="157" mass="16905">MSKWRPHTTGIVIGGLVLILVALVASYASRNFQPSSDLRLGSGVFTIQVATTDAARIQGLSGVDSLNANQGLLMVFPSDDTWGIWMKDMKVPLDIIWMNNEKKVIYMVTDASPDLGTTKTFKPKDSARYVLEVPSGTVKNAGIQVGSLATFTVVGSQ</sequence>
<organism evidence="1 2">
    <name type="scientific">Candidatus Microsaccharimonas sossegonensis</name>
    <dbReference type="NCBI Taxonomy" id="2506948"/>
    <lineage>
        <taxon>Bacteria</taxon>
        <taxon>Candidatus Saccharimonadota</taxon>
        <taxon>Candidatus Saccharimonadia</taxon>
        <taxon>Candidatus Saccharimonadales</taxon>
        <taxon>Candidatus Saccharimonadaceae</taxon>
        <taxon>Candidatus Microsaccharimonas</taxon>
    </lineage>
</organism>
<dbReference type="Gene3D" id="2.60.120.1140">
    <property type="entry name" value="Protein of unknown function DUF192"/>
    <property type="match status" value="1"/>
</dbReference>
<dbReference type="PANTHER" id="PTHR37953">
    <property type="entry name" value="UPF0127 PROTEIN MJ1496"/>
    <property type="match status" value="1"/>
</dbReference>
<dbReference type="InterPro" id="IPR038695">
    <property type="entry name" value="Saro_0823-like_sf"/>
</dbReference>
<protein>
    <submittedName>
        <fullName evidence="1">DUF192 domain-containing protein</fullName>
    </submittedName>
</protein>
<evidence type="ECO:0000313" key="1">
    <source>
        <dbReference type="EMBL" id="RWZ78238.1"/>
    </source>
</evidence>
<accession>A0A4Q0AI14</accession>
<gene>
    <name evidence="1" type="ORF">EOT05_00525</name>
</gene>
<keyword evidence="2" id="KW-1185">Reference proteome</keyword>
<comment type="caution">
    <text evidence="1">The sequence shown here is derived from an EMBL/GenBank/DDBJ whole genome shotgun (WGS) entry which is preliminary data.</text>
</comment>
<dbReference type="Proteomes" id="UP000289257">
    <property type="component" value="Unassembled WGS sequence"/>
</dbReference>
<name>A0A4Q0AI14_9BACT</name>